<keyword evidence="3" id="KW-1185">Reference proteome</keyword>
<proteinExistence type="predicted"/>
<comment type="caution">
    <text evidence="2">The sequence shown here is derived from an EMBL/GenBank/DDBJ whole genome shotgun (WGS) entry which is preliminary data.</text>
</comment>
<sequence>QLEDVKCQYNSNEINWIVIELHGILKPYFESINNCDIGHVIFKRKNSVELIIDDHILEGKNITLEKPIIVLRKNYNSDHKSLFYSLERRTRTHVSKHRSRYPEPESNRNMRVAMPTL</sequence>
<accession>A0A232EJL6</accession>
<reference evidence="2 3" key="1">
    <citation type="journal article" date="2017" name="Curr. Biol.">
        <title>The Evolution of Venom by Co-option of Single-Copy Genes.</title>
        <authorList>
            <person name="Martinson E.O."/>
            <person name="Mrinalini"/>
            <person name="Kelkar Y.D."/>
            <person name="Chang C.H."/>
            <person name="Werren J.H."/>
        </authorList>
    </citation>
    <scope>NUCLEOTIDE SEQUENCE [LARGE SCALE GENOMIC DNA]</scope>
    <source>
        <strain evidence="2 3">Alberta</strain>
        <tissue evidence="2">Whole body</tissue>
    </source>
</reference>
<evidence type="ECO:0000313" key="2">
    <source>
        <dbReference type="EMBL" id="OXU18560.1"/>
    </source>
</evidence>
<organism evidence="2 3">
    <name type="scientific">Trichomalopsis sarcophagae</name>
    <dbReference type="NCBI Taxonomy" id="543379"/>
    <lineage>
        <taxon>Eukaryota</taxon>
        <taxon>Metazoa</taxon>
        <taxon>Ecdysozoa</taxon>
        <taxon>Arthropoda</taxon>
        <taxon>Hexapoda</taxon>
        <taxon>Insecta</taxon>
        <taxon>Pterygota</taxon>
        <taxon>Neoptera</taxon>
        <taxon>Endopterygota</taxon>
        <taxon>Hymenoptera</taxon>
        <taxon>Apocrita</taxon>
        <taxon>Proctotrupomorpha</taxon>
        <taxon>Chalcidoidea</taxon>
        <taxon>Pteromalidae</taxon>
        <taxon>Pteromalinae</taxon>
        <taxon>Trichomalopsis</taxon>
    </lineage>
</organism>
<evidence type="ECO:0000313" key="3">
    <source>
        <dbReference type="Proteomes" id="UP000215335"/>
    </source>
</evidence>
<dbReference type="EMBL" id="NNAY01003969">
    <property type="protein sequence ID" value="OXU18560.1"/>
    <property type="molecule type" value="Genomic_DNA"/>
</dbReference>
<name>A0A232EJL6_9HYME</name>
<evidence type="ECO:0000256" key="1">
    <source>
        <dbReference type="SAM" id="MobiDB-lite"/>
    </source>
</evidence>
<gene>
    <name evidence="2" type="ORF">TSAR_013737</name>
</gene>
<feature type="region of interest" description="Disordered" evidence="1">
    <location>
        <begin position="91"/>
        <end position="117"/>
    </location>
</feature>
<dbReference type="AlphaFoldDB" id="A0A232EJL6"/>
<feature type="non-terminal residue" evidence="2">
    <location>
        <position position="1"/>
    </location>
</feature>
<dbReference type="OrthoDB" id="121932at2759"/>
<dbReference type="Proteomes" id="UP000215335">
    <property type="component" value="Unassembled WGS sequence"/>
</dbReference>
<protein>
    <submittedName>
        <fullName evidence="2">Uncharacterized protein</fullName>
    </submittedName>
</protein>